<comment type="caution">
    <text evidence="6">The sequence shown here is derived from an EMBL/GenBank/DDBJ whole genome shotgun (WGS) entry which is preliminary data.</text>
</comment>
<dbReference type="EMBL" id="AEJF01000108">
    <property type="protein sequence ID" value="KLU25030.1"/>
    <property type="molecule type" value="Genomic_DNA"/>
</dbReference>
<dbReference type="PANTHER" id="PTHR30085:SF6">
    <property type="entry name" value="ABC TRANSPORTER GLUTAMINE-BINDING PROTEIN GLNH"/>
    <property type="match status" value="1"/>
</dbReference>
<dbReference type="PANTHER" id="PTHR30085">
    <property type="entry name" value="AMINO ACID ABC TRANSPORTER PERMEASE"/>
    <property type="match status" value="1"/>
</dbReference>
<feature type="signal peptide" evidence="4">
    <location>
        <begin position="1"/>
        <end position="19"/>
    </location>
</feature>
<evidence type="ECO:0000256" key="1">
    <source>
        <dbReference type="ARBA" id="ARBA00010333"/>
    </source>
</evidence>
<dbReference type="Proteomes" id="UP000035963">
    <property type="component" value="Unassembled WGS sequence"/>
</dbReference>
<dbReference type="SMART" id="SM00062">
    <property type="entry name" value="PBPb"/>
    <property type="match status" value="1"/>
</dbReference>
<dbReference type="AlphaFoldDB" id="A0A0J1CWR5"/>
<keyword evidence="3 4" id="KW-0732">Signal</keyword>
<evidence type="ECO:0000313" key="7">
    <source>
        <dbReference type="Proteomes" id="UP000035963"/>
    </source>
</evidence>
<keyword evidence="2" id="KW-0813">Transport</keyword>
<organism evidence="6 7">
    <name type="scientific">Caballeronia mineralivorans PML1(12)</name>
    <dbReference type="NCBI Taxonomy" id="908627"/>
    <lineage>
        <taxon>Bacteria</taxon>
        <taxon>Pseudomonadati</taxon>
        <taxon>Pseudomonadota</taxon>
        <taxon>Betaproteobacteria</taxon>
        <taxon>Burkholderiales</taxon>
        <taxon>Burkholderiaceae</taxon>
        <taxon>Caballeronia</taxon>
    </lineage>
</organism>
<evidence type="ECO:0000256" key="2">
    <source>
        <dbReference type="ARBA" id="ARBA00022448"/>
    </source>
</evidence>
<dbReference type="Pfam" id="PF00497">
    <property type="entry name" value="SBP_bac_3"/>
    <property type="match status" value="1"/>
</dbReference>
<dbReference type="Gene3D" id="3.40.190.10">
    <property type="entry name" value="Periplasmic binding protein-like II"/>
    <property type="match status" value="2"/>
</dbReference>
<dbReference type="GO" id="GO:0030288">
    <property type="term" value="C:outer membrane-bounded periplasmic space"/>
    <property type="evidence" value="ECO:0007669"/>
    <property type="project" value="TreeGrafter"/>
</dbReference>
<evidence type="ECO:0000313" key="6">
    <source>
        <dbReference type="EMBL" id="KLU25030.1"/>
    </source>
</evidence>
<sequence>MSKVNVLVRAMMAAALAVAMIPSYGSTLDSVIQSKKLRCGVMLDSPPAGFRTPDNKPDGFDVAYCQDMAQALGAQAEIVETPSPDRIPALVSNRIDVLVASTTNTAQRGISVAFSQPYINYLTVVLTRKGTNIQSSGSMKGHPLGGVNGTSTEQFINKSIAQWKDPKTTYTGFGSDTEAYLALQQGKVDAILVSASTANLLVKSGKFPTFVIGATADLADMDSIAVKRDDYQFLQWVKLFIWNQVSSGRYKELYNKYIAPGEPAPLSLKSVDY</sequence>
<feature type="domain" description="Solute-binding protein family 3/N-terminal" evidence="5">
    <location>
        <begin position="36"/>
        <end position="261"/>
    </location>
</feature>
<dbReference type="RefSeq" id="WP_047847878.1">
    <property type="nucleotide sequence ID" value="NZ_AEJF01000108.1"/>
</dbReference>
<dbReference type="OrthoDB" id="9777941at2"/>
<dbReference type="GO" id="GO:0006865">
    <property type="term" value="P:amino acid transport"/>
    <property type="evidence" value="ECO:0007669"/>
    <property type="project" value="TreeGrafter"/>
</dbReference>
<reference evidence="6 7" key="1">
    <citation type="journal article" date="2015" name="Genome Announc.">
        <title>Draft Genome Sequence of Burkholderia sp. Strain PML1(12), an Ectomycorrhizosphere-Inhabiting Bacterium with Effective Mineral-Weathering Ability.</title>
        <authorList>
            <person name="Uroz S."/>
            <person name="Oger P."/>
        </authorList>
    </citation>
    <scope>NUCLEOTIDE SEQUENCE [LARGE SCALE GENOMIC DNA]</scope>
    <source>
        <strain evidence="7">PML1(12)</strain>
    </source>
</reference>
<dbReference type="GO" id="GO:0005576">
    <property type="term" value="C:extracellular region"/>
    <property type="evidence" value="ECO:0007669"/>
    <property type="project" value="TreeGrafter"/>
</dbReference>
<evidence type="ECO:0000259" key="5">
    <source>
        <dbReference type="SMART" id="SM00062"/>
    </source>
</evidence>
<gene>
    <name evidence="6" type="ORF">EOS_17255</name>
</gene>
<evidence type="ECO:0000256" key="4">
    <source>
        <dbReference type="SAM" id="SignalP"/>
    </source>
</evidence>
<comment type="similarity">
    <text evidence="1">Belongs to the bacterial solute-binding protein 3 family.</text>
</comment>
<dbReference type="InterPro" id="IPR001638">
    <property type="entry name" value="Solute-binding_3/MltF_N"/>
</dbReference>
<evidence type="ECO:0000256" key="3">
    <source>
        <dbReference type="ARBA" id="ARBA00022729"/>
    </source>
</evidence>
<dbReference type="SUPFAM" id="SSF53850">
    <property type="entry name" value="Periplasmic binding protein-like II"/>
    <property type="match status" value="1"/>
</dbReference>
<keyword evidence="7" id="KW-1185">Reference proteome</keyword>
<protein>
    <submittedName>
        <fullName evidence="6">Amino acid ABC transporter</fullName>
    </submittedName>
</protein>
<dbReference type="PATRIC" id="fig|908627.4.peg.3867"/>
<proteinExistence type="inferred from homology"/>
<dbReference type="InterPro" id="IPR051455">
    <property type="entry name" value="Bact_solute-bind_prot3"/>
</dbReference>
<accession>A0A0J1CWR5</accession>
<feature type="chain" id="PRO_5005249402" evidence="4">
    <location>
        <begin position="20"/>
        <end position="273"/>
    </location>
</feature>
<name>A0A0J1CWR5_9BURK</name>